<dbReference type="Pfam" id="PF01790">
    <property type="entry name" value="LGT"/>
    <property type="match status" value="1"/>
</dbReference>
<reference evidence="7" key="1">
    <citation type="submission" date="2018-05" db="EMBL/GenBank/DDBJ databases">
        <authorList>
            <person name="Lanie J.A."/>
            <person name="Ng W.-L."/>
            <person name="Kazmierczak K.M."/>
            <person name="Andrzejewski T.M."/>
            <person name="Davidsen T.M."/>
            <person name="Wayne K.J."/>
            <person name="Tettelin H."/>
            <person name="Glass J.I."/>
            <person name="Rusch D."/>
            <person name="Podicherti R."/>
            <person name="Tsui H.-C.T."/>
            <person name="Winkler M.E."/>
        </authorList>
    </citation>
    <scope>NUCLEOTIDE SEQUENCE</scope>
</reference>
<dbReference type="PANTHER" id="PTHR30589:SF0">
    <property type="entry name" value="PHOSPHATIDYLGLYCEROL--PROLIPOPROTEIN DIACYLGLYCERYL TRANSFERASE"/>
    <property type="match status" value="1"/>
</dbReference>
<gene>
    <name evidence="7" type="ORF">METZ01_LOCUS479393</name>
</gene>
<keyword evidence="3 6" id="KW-0812">Transmembrane</keyword>
<evidence type="ECO:0000256" key="5">
    <source>
        <dbReference type="ARBA" id="ARBA00023136"/>
    </source>
</evidence>
<dbReference type="InterPro" id="IPR001640">
    <property type="entry name" value="Lgt"/>
</dbReference>
<keyword evidence="1" id="KW-1003">Cell membrane</keyword>
<evidence type="ECO:0000313" key="7">
    <source>
        <dbReference type="EMBL" id="SVE26539.1"/>
    </source>
</evidence>
<sequence length="110" mass="12002">MDLGILIIISALVGAKLMLFLVEFDRFTSDPAQLLVLLKSGGVYYGGLLLAVPVAWWYIFNYQLPFWTTCDLFAPGIALGQAVGRMGCLLAGCCYGQTTEVPWGITFTNT</sequence>
<evidence type="ECO:0008006" key="8">
    <source>
        <dbReference type="Google" id="ProtNLM"/>
    </source>
</evidence>
<dbReference type="GO" id="GO:0042158">
    <property type="term" value="P:lipoprotein biosynthetic process"/>
    <property type="evidence" value="ECO:0007669"/>
    <property type="project" value="InterPro"/>
</dbReference>
<feature type="transmembrane region" description="Helical" evidence="6">
    <location>
        <begin position="36"/>
        <end position="59"/>
    </location>
</feature>
<keyword evidence="2" id="KW-0808">Transferase</keyword>
<dbReference type="GO" id="GO:0005886">
    <property type="term" value="C:plasma membrane"/>
    <property type="evidence" value="ECO:0007669"/>
    <property type="project" value="InterPro"/>
</dbReference>
<evidence type="ECO:0000256" key="2">
    <source>
        <dbReference type="ARBA" id="ARBA00022679"/>
    </source>
</evidence>
<accession>A0A383C3C2</accession>
<feature type="transmembrane region" description="Helical" evidence="6">
    <location>
        <begin position="6"/>
        <end position="24"/>
    </location>
</feature>
<dbReference type="EMBL" id="UINC01205386">
    <property type="protein sequence ID" value="SVE26539.1"/>
    <property type="molecule type" value="Genomic_DNA"/>
</dbReference>
<evidence type="ECO:0000256" key="4">
    <source>
        <dbReference type="ARBA" id="ARBA00022989"/>
    </source>
</evidence>
<organism evidence="7">
    <name type="scientific">marine metagenome</name>
    <dbReference type="NCBI Taxonomy" id="408172"/>
    <lineage>
        <taxon>unclassified sequences</taxon>
        <taxon>metagenomes</taxon>
        <taxon>ecological metagenomes</taxon>
    </lineage>
</organism>
<feature type="non-terminal residue" evidence="7">
    <location>
        <position position="110"/>
    </location>
</feature>
<evidence type="ECO:0000256" key="3">
    <source>
        <dbReference type="ARBA" id="ARBA00022692"/>
    </source>
</evidence>
<evidence type="ECO:0000256" key="1">
    <source>
        <dbReference type="ARBA" id="ARBA00022475"/>
    </source>
</evidence>
<dbReference type="GO" id="GO:0008961">
    <property type="term" value="F:phosphatidylglycerol-prolipoprotein diacylglyceryl transferase activity"/>
    <property type="evidence" value="ECO:0007669"/>
    <property type="project" value="InterPro"/>
</dbReference>
<keyword evidence="4 6" id="KW-1133">Transmembrane helix</keyword>
<keyword evidence="5 6" id="KW-0472">Membrane</keyword>
<proteinExistence type="predicted"/>
<name>A0A383C3C2_9ZZZZ</name>
<evidence type="ECO:0000256" key="6">
    <source>
        <dbReference type="SAM" id="Phobius"/>
    </source>
</evidence>
<dbReference type="PANTHER" id="PTHR30589">
    <property type="entry name" value="PROLIPOPROTEIN DIACYLGLYCERYL TRANSFERASE"/>
    <property type="match status" value="1"/>
</dbReference>
<protein>
    <recommendedName>
        <fullName evidence="8">Prolipoprotein diacylglyceryl transferase</fullName>
    </recommendedName>
</protein>
<dbReference type="AlphaFoldDB" id="A0A383C3C2"/>